<evidence type="ECO:0000256" key="9">
    <source>
        <dbReference type="PROSITE-ProRule" id="PRU00703"/>
    </source>
</evidence>
<dbReference type="Pfam" id="PF00571">
    <property type="entry name" value="CBS"/>
    <property type="match status" value="2"/>
</dbReference>
<dbReference type="SMART" id="SM01091">
    <property type="entry name" value="CorC_HlyC"/>
    <property type="match status" value="1"/>
</dbReference>
<protein>
    <submittedName>
        <fullName evidence="12">Putative hemolysin</fullName>
    </submittedName>
</protein>
<reference evidence="12 13" key="1">
    <citation type="submission" date="2016-11" db="EMBL/GenBank/DDBJ databases">
        <authorList>
            <person name="Jaros S."/>
            <person name="Januszkiewicz K."/>
            <person name="Wedrychowicz H."/>
        </authorList>
    </citation>
    <scope>NUCLEOTIDE SEQUENCE [LARGE SCALE GENOMIC DNA]</scope>
    <source>
        <strain evidence="12 13">DSM 21120</strain>
    </source>
</reference>
<evidence type="ECO:0000256" key="1">
    <source>
        <dbReference type="ARBA" id="ARBA00004651"/>
    </source>
</evidence>
<accession>A0A1M5NMF6</accession>
<dbReference type="SUPFAM" id="SSF54631">
    <property type="entry name" value="CBS-domain pair"/>
    <property type="match status" value="1"/>
</dbReference>
<dbReference type="Proteomes" id="UP000184032">
    <property type="component" value="Unassembled WGS sequence"/>
</dbReference>
<dbReference type="GO" id="GO:0005886">
    <property type="term" value="C:plasma membrane"/>
    <property type="evidence" value="ECO:0007669"/>
    <property type="project" value="UniProtKB-SubCell"/>
</dbReference>
<keyword evidence="3" id="KW-1003">Cell membrane</keyword>
<dbReference type="GO" id="GO:0050660">
    <property type="term" value="F:flavin adenine dinucleotide binding"/>
    <property type="evidence" value="ECO:0007669"/>
    <property type="project" value="InterPro"/>
</dbReference>
<dbReference type="PANTHER" id="PTHR22777:SF32">
    <property type="entry name" value="UPF0053 INNER MEMBRANE PROTEIN YFJD"/>
    <property type="match status" value="1"/>
</dbReference>
<evidence type="ECO:0000256" key="8">
    <source>
        <dbReference type="ARBA" id="ARBA00023136"/>
    </source>
</evidence>
<keyword evidence="8 10" id="KW-0472">Membrane</keyword>
<evidence type="ECO:0000313" key="12">
    <source>
        <dbReference type="EMBL" id="SHG90688.1"/>
    </source>
</evidence>
<evidence type="ECO:0000256" key="4">
    <source>
        <dbReference type="ARBA" id="ARBA00022692"/>
    </source>
</evidence>
<feature type="transmembrane region" description="Helical" evidence="10">
    <location>
        <begin position="89"/>
        <end position="110"/>
    </location>
</feature>
<dbReference type="OrthoDB" id="9798188at2"/>
<sequence length="420" mass="47923">MNSDSYMYLILFLLFLFFSFEFTLIENAYLNLSTYKIKKLEEKNIENLDVIKKLHNNKKFFSTILVADYFSNTIAALCFGLLLNSLYGFIGFIISILLSPIMIIVIGEMLPESIGVQKYEKIVEKKAKLSSFLFTFLRPLVFIVNLFYSLLIKLTGGDKNFKEPLITEDDLIDAVSLGTEEGILDKDESFFIGNVFDFKDSLAKDIMTPRTDIVAINLDSSYKEVVKVVQSEAFSRMPVYENDLDNIIGILHVKDLLTIPEDSTLRDHIDILKPPFFTFEFKAVGELFDEMRRNKISIAIVNDEYGGTEGLITIEDLIEKIVGSISDEYDEDEEEDIIKIGPSEYLIDASTNIDDINHILNLDLSSDGTDSIAGYIIEKIDRFPEENEEIEIEGLRFLIKETSKNRITKLVLKVHCQMLG</sequence>
<keyword evidence="5" id="KW-0677">Repeat</keyword>
<dbReference type="InterPro" id="IPR000644">
    <property type="entry name" value="CBS_dom"/>
</dbReference>
<feature type="transmembrane region" description="Helical" evidence="10">
    <location>
        <begin position="6"/>
        <end position="30"/>
    </location>
</feature>
<feature type="transmembrane region" description="Helical" evidence="10">
    <location>
        <begin position="131"/>
        <end position="151"/>
    </location>
</feature>
<dbReference type="RefSeq" id="WP_073182606.1">
    <property type="nucleotide sequence ID" value="NZ_FQXI01000001.1"/>
</dbReference>
<dbReference type="Pfam" id="PF03471">
    <property type="entry name" value="CorC_HlyC"/>
    <property type="match status" value="1"/>
</dbReference>
<evidence type="ECO:0000256" key="7">
    <source>
        <dbReference type="ARBA" id="ARBA00023122"/>
    </source>
</evidence>
<evidence type="ECO:0000256" key="10">
    <source>
        <dbReference type="SAM" id="Phobius"/>
    </source>
</evidence>
<keyword evidence="6 10" id="KW-1133">Transmembrane helix</keyword>
<dbReference type="PROSITE" id="PS51371">
    <property type="entry name" value="CBS"/>
    <property type="match status" value="1"/>
</dbReference>
<evidence type="ECO:0000256" key="3">
    <source>
        <dbReference type="ARBA" id="ARBA00022475"/>
    </source>
</evidence>
<dbReference type="CDD" id="cd04590">
    <property type="entry name" value="CBS_pair_CorC_HlyC_assoc"/>
    <property type="match status" value="1"/>
</dbReference>
<dbReference type="FunFam" id="3.10.580.10:FF:000002">
    <property type="entry name" value="Magnesium/cobalt efflux protein CorC"/>
    <property type="match status" value="1"/>
</dbReference>
<feature type="domain" description="CBS" evidence="11">
    <location>
        <begin position="207"/>
        <end position="271"/>
    </location>
</feature>
<dbReference type="InterPro" id="IPR044751">
    <property type="entry name" value="Ion_transp-like_CBS"/>
</dbReference>
<dbReference type="Gene3D" id="3.10.580.10">
    <property type="entry name" value="CBS-domain"/>
    <property type="match status" value="1"/>
</dbReference>
<dbReference type="AlphaFoldDB" id="A0A1M5NMF6"/>
<dbReference type="InterPro" id="IPR016169">
    <property type="entry name" value="FAD-bd_PCMH_sub2"/>
</dbReference>
<comment type="subcellular location">
    <subcellularLocation>
        <location evidence="1">Cell membrane</location>
        <topology evidence="1">Multi-pass membrane protein</topology>
    </subcellularLocation>
</comment>
<dbReference type="EMBL" id="FQXI01000001">
    <property type="protein sequence ID" value="SHG90688.1"/>
    <property type="molecule type" value="Genomic_DNA"/>
</dbReference>
<name>A0A1M5NMF6_9FIRM</name>
<dbReference type="InterPro" id="IPR046342">
    <property type="entry name" value="CBS_dom_sf"/>
</dbReference>
<proteinExistence type="inferred from homology"/>
<evidence type="ECO:0000256" key="6">
    <source>
        <dbReference type="ARBA" id="ARBA00022989"/>
    </source>
</evidence>
<dbReference type="PANTHER" id="PTHR22777">
    <property type="entry name" value="HEMOLYSIN-RELATED"/>
    <property type="match status" value="1"/>
</dbReference>
<dbReference type="Gene3D" id="3.30.465.10">
    <property type="match status" value="1"/>
</dbReference>
<dbReference type="Pfam" id="PF01595">
    <property type="entry name" value="CNNM"/>
    <property type="match status" value="1"/>
</dbReference>
<comment type="similarity">
    <text evidence="2">Belongs to the UPF0053 family.</text>
</comment>
<evidence type="ECO:0000259" key="11">
    <source>
        <dbReference type="PROSITE" id="PS51371"/>
    </source>
</evidence>
<feature type="transmembrane region" description="Helical" evidence="10">
    <location>
        <begin position="60"/>
        <end position="83"/>
    </location>
</feature>
<dbReference type="STRING" id="1120995.SAMN02745245_00001"/>
<keyword evidence="13" id="KW-1185">Reference proteome</keyword>
<dbReference type="InterPro" id="IPR036318">
    <property type="entry name" value="FAD-bd_PCMH-like_sf"/>
</dbReference>
<evidence type="ECO:0000313" key="13">
    <source>
        <dbReference type="Proteomes" id="UP000184032"/>
    </source>
</evidence>
<evidence type="ECO:0000256" key="5">
    <source>
        <dbReference type="ARBA" id="ARBA00022737"/>
    </source>
</evidence>
<keyword evidence="7 9" id="KW-0129">CBS domain</keyword>
<organism evidence="12 13">
    <name type="scientific">Anaerosphaera aminiphila DSM 21120</name>
    <dbReference type="NCBI Taxonomy" id="1120995"/>
    <lineage>
        <taxon>Bacteria</taxon>
        <taxon>Bacillati</taxon>
        <taxon>Bacillota</taxon>
        <taxon>Tissierellia</taxon>
        <taxon>Tissierellales</taxon>
        <taxon>Peptoniphilaceae</taxon>
        <taxon>Anaerosphaera</taxon>
    </lineage>
</organism>
<dbReference type="InterPro" id="IPR005170">
    <property type="entry name" value="Transptr-assoc_dom"/>
</dbReference>
<evidence type="ECO:0000256" key="2">
    <source>
        <dbReference type="ARBA" id="ARBA00006337"/>
    </source>
</evidence>
<gene>
    <name evidence="12" type="ORF">SAMN02745245_00001</name>
</gene>
<keyword evidence="4 10" id="KW-0812">Transmembrane</keyword>
<dbReference type="InterPro" id="IPR002550">
    <property type="entry name" value="CNNM"/>
</dbReference>
<dbReference type="SUPFAM" id="SSF56176">
    <property type="entry name" value="FAD-binding/transporter-associated domain-like"/>
    <property type="match status" value="1"/>
</dbReference>